<feature type="coiled-coil region" evidence="1">
    <location>
        <begin position="13"/>
        <end position="106"/>
    </location>
</feature>
<evidence type="ECO:0000256" key="1">
    <source>
        <dbReference type="SAM" id="Coils"/>
    </source>
</evidence>
<protein>
    <submittedName>
        <fullName evidence="2">Uncharacterized protein</fullName>
    </submittedName>
</protein>
<evidence type="ECO:0000313" key="2">
    <source>
        <dbReference type="EMBL" id="VEN57904.1"/>
    </source>
</evidence>
<dbReference type="AlphaFoldDB" id="A0A653DCI0"/>
<proteinExistence type="predicted"/>
<organism evidence="2 3">
    <name type="scientific">Callosobruchus maculatus</name>
    <name type="common">Southern cowpea weevil</name>
    <name type="synonym">Pulse bruchid</name>
    <dbReference type="NCBI Taxonomy" id="64391"/>
    <lineage>
        <taxon>Eukaryota</taxon>
        <taxon>Metazoa</taxon>
        <taxon>Ecdysozoa</taxon>
        <taxon>Arthropoda</taxon>
        <taxon>Hexapoda</taxon>
        <taxon>Insecta</taxon>
        <taxon>Pterygota</taxon>
        <taxon>Neoptera</taxon>
        <taxon>Endopterygota</taxon>
        <taxon>Coleoptera</taxon>
        <taxon>Polyphaga</taxon>
        <taxon>Cucujiformia</taxon>
        <taxon>Chrysomeloidea</taxon>
        <taxon>Chrysomelidae</taxon>
        <taxon>Bruchinae</taxon>
        <taxon>Bruchini</taxon>
        <taxon>Callosobruchus</taxon>
    </lineage>
</organism>
<accession>A0A653DCI0</accession>
<name>A0A653DCI0_CALMS</name>
<sequence>MKIKAEMQNLEPKDQLMQRRSTILREKQIAEEKLQQLRDDVERRQKELQRLRDEEERRQKKLQRLRDEYERHQKKSQQLDASVQYFARKVAKLESLKAKVRKLEELIPMVESIRDDWLSQEKHSI</sequence>
<dbReference type="Proteomes" id="UP000410492">
    <property type="component" value="Unassembled WGS sequence"/>
</dbReference>
<evidence type="ECO:0000313" key="3">
    <source>
        <dbReference type="Proteomes" id="UP000410492"/>
    </source>
</evidence>
<keyword evidence="3" id="KW-1185">Reference proteome</keyword>
<dbReference type="EMBL" id="CAACVG010011352">
    <property type="protein sequence ID" value="VEN57904.1"/>
    <property type="molecule type" value="Genomic_DNA"/>
</dbReference>
<reference evidence="2 3" key="1">
    <citation type="submission" date="2019-01" db="EMBL/GenBank/DDBJ databases">
        <authorList>
            <person name="Sayadi A."/>
        </authorList>
    </citation>
    <scope>NUCLEOTIDE SEQUENCE [LARGE SCALE GENOMIC DNA]</scope>
</reference>
<gene>
    <name evidence="2" type="ORF">CALMAC_LOCUS16412</name>
</gene>
<keyword evidence="1" id="KW-0175">Coiled coil</keyword>